<evidence type="ECO:0000256" key="1">
    <source>
        <dbReference type="SAM" id="SignalP"/>
    </source>
</evidence>
<organism evidence="2 3">
    <name type="scientific">Acidovorax kalamii</name>
    <dbReference type="NCBI Taxonomy" id="2004485"/>
    <lineage>
        <taxon>Bacteria</taxon>
        <taxon>Pseudomonadati</taxon>
        <taxon>Pseudomonadota</taxon>
        <taxon>Betaproteobacteria</taxon>
        <taxon>Burkholderiales</taxon>
        <taxon>Comamonadaceae</taxon>
        <taxon>Acidovorax</taxon>
    </lineage>
</organism>
<name>A0A235EHP7_9BURK</name>
<keyword evidence="1" id="KW-0732">Signal</keyword>
<proteinExistence type="predicted"/>
<dbReference type="SUPFAM" id="SSF56219">
    <property type="entry name" value="DNase I-like"/>
    <property type="match status" value="1"/>
</dbReference>
<keyword evidence="3" id="KW-1185">Reference proteome</keyword>
<dbReference type="EMBL" id="NOIG01000013">
    <property type="protein sequence ID" value="OYD48097.1"/>
    <property type="molecule type" value="Genomic_DNA"/>
</dbReference>
<dbReference type="InterPro" id="IPR036691">
    <property type="entry name" value="Endo/exonu/phosph_ase_sf"/>
</dbReference>
<gene>
    <name evidence="2" type="ORF">CBY09_21360</name>
</gene>
<dbReference type="AlphaFoldDB" id="A0A235EHP7"/>
<protein>
    <recommendedName>
        <fullName evidence="4">Endonuclease/exonuclease/phosphatase domain-containing protein</fullName>
    </recommendedName>
</protein>
<feature type="signal peptide" evidence="1">
    <location>
        <begin position="1"/>
        <end position="20"/>
    </location>
</feature>
<feature type="chain" id="PRO_5011991609" description="Endonuclease/exonuclease/phosphatase domain-containing protein" evidence="1">
    <location>
        <begin position="21"/>
        <end position="398"/>
    </location>
</feature>
<evidence type="ECO:0008006" key="4">
    <source>
        <dbReference type="Google" id="ProtNLM"/>
    </source>
</evidence>
<accession>A0A235EHP7</accession>
<dbReference type="OrthoDB" id="395856at2"/>
<comment type="caution">
    <text evidence="2">The sequence shown here is derived from an EMBL/GenBank/DDBJ whole genome shotgun (WGS) entry which is preliminary data.</text>
</comment>
<sequence>MLKRFVAGALASYIFLPATAAEIGVAAFNLAWAGTEADFSKHIEVCTAPTVKWCDSRPKKIKGEEPTKDELARAAKCQAAFAEVAGGAEQAQQVAPCNAYKLTAKKWAAGPNTMYQQKLQGLRGTFDALVTEHQIAVFAIQEVKSEETIRAALGAHAASFEVCVAPHNAFQTVGFAWRRSLGKGACTAQPSLSVTEDPTTPTSIRKVRPGLELVLSIDGKLVTFLNVHLKSGCASLNKDSYSDGNLLTSDEAACKVLNRQVVPLENWIEDVAKRSPLFVVLGDFNRKLDEEEKANVSKNEVRADGTFADKPNKTDANGSVTSKYLWQEISDGDPSLVQVPLSKSMGCKGFEGLDHILLSQDLGALQKAPTSSKVPVKTMPNQVVETSDHCPRVTKISL</sequence>
<dbReference type="Gene3D" id="3.60.10.10">
    <property type="entry name" value="Endonuclease/exonuclease/phosphatase"/>
    <property type="match status" value="1"/>
</dbReference>
<evidence type="ECO:0000313" key="2">
    <source>
        <dbReference type="EMBL" id="OYD48097.1"/>
    </source>
</evidence>
<dbReference type="Proteomes" id="UP000215441">
    <property type="component" value="Unassembled WGS sequence"/>
</dbReference>
<dbReference type="RefSeq" id="WP_094291589.1">
    <property type="nucleotide sequence ID" value="NZ_NOIG01000013.1"/>
</dbReference>
<reference evidence="2 3" key="1">
    <citation type="submission" date="2017-07" db="EMBL/GenBank/DDBJ databases">
        <title>Acidovorax KNDSW TSA 6 genome sequence and assembly.</title>
        <authorList>
            <person name="Mayilraj S."/>
        </authorList>
    </citation>
    <scope>NUCLEOTIDE SEQUENCE [LARGE SCALE GENOMIC DNA]</scope>
    <source>
        <strain evidence="2 3">KNDSW-TSA6</strain>
    </source>
</reference>
<evidence type="ECO:0000313" key="3">
    <source>
        <dbReference type="Proteomes" id="UP000215441"/>
    </source>
</evidence>